<dbReference type="Gene3D" id="2.115.10.20">
    <property type="entry name" value="Glycosyl hydrolase domain, family 43"/>
    <property type="match status" value="1"/>
</dbReference>
<dbReference type="InterPro" id="IPR013320">
    <property type="entry name" value="ConA-like_dom_sf"/>
</dbReference>
<protein>
    <submittedName>
        <fullName evidence="7">Glycoside hydrolase family 32 protein</fullName>
    </submittedName>
</protein>
<dbReference type="SMART" id="SM00640">
    <property type="entry name" value="Glyco_32"/>
    <property type="match status" value="1"/>
</dbReference>
<dbReference type="EMBL" id="RCUW01000009">
    <property type="protein sequence ID" value="RLP68436.1"/>
    <property type="molecule type" value="Genomic_DNA"/>
</dbReference>
<accession>A0A3L6ZKD0</accession>
<evidence type="ECO:0000256" key="2">
    <source>
        <dbReference type="ARBA" id="ARBA00022801"/>
    </source>
</evidence>
<dbReference type="Pfam" id="PF00251">
    <property type="entry name" value="Glyco_hydro_32N"/>
    <property type="match status" value="1"/>
</dbReference>
<dbReference type="GO" id="GO:0005737">
    <property type="term" value="C:cytoplasm"/>
    <property type="evidence" value="ECO:0007669"/>
    <property type="project" value="TreeGrafter"/>
</dbReference>
<sequence length="541" mass="58102">MPQPPASAPARRSFPRRTRRIPTLAGRGTLTALAGTAVLALAVTGCTSDGGAGRAEDDLAASEALRPGFHYSPSEGNMADPNGLLWSGEEFHLFHQQDGTWAHAVAPDLVHWEEQPTALEHDELGQALSGSAVMDPDNTSGLFPDTGRGMVAVYTNTEGGEAQSIAYSSDEGRSWERYDGNPVVANDGRTDFRDPKVFWHEQTAAWVMVVSAGSAVEILTSDDLIDWELRSEFGRDEGLHAAVWECPELFPLAVDGDPDDTRWVLAVSVGDNEETGGSTAQYFVGDFDGETFHNGSAPDEVRITDMGQDFYAAQSFSGDPEDRRVWLAWVGNWRHPYGTPTEGWANHMSVPRELSLESDGDDVVLVQRPVAELDGLRGEAVTVEDIAIDGSVPLDVAGRSLEFEAEIELGDADAAGLSVFEGDAGGREQRFRIGADAAAGEFVLDRSHAGMDAVRGADGEADPDPAPETRRSAAWEPVEDGVLRVRGYIDQSSVEVFVDDGRLSGTMLAYPDAGNDGISLYSEGGTARLVSLTVYPMDAIR</sequence>
<comment type="similarity">
    <text evidence="1 4">Belongs to the glycosyl hydrolase 32 family.</text>
</comment>
<dbReference type="InterPro" id="IPR023296">
    <property type="entry name" value="Glyco_hydro_beta-prop_sf"/>
</dbReference>
<evidence type="ECO:0000313" key="8">
    <source>
        <dbReference type="Proteomes" id="UP000275395"/>
    </source>
</evidence>
<evidence type="ECO:0000313" key="7">
    <source>
        <dbReference type="EMBL" id="RLP68436.1"/>
    </source>
</evidence>
<dbReference type="Proteomes" id="UP000275395">
    <property type="component" value="Unassembled WGS sequence"/>
</dbReference>
<name>A0A3L6ZKD0_9MICO</name>
<gene>
    <name evidence="7" type="ORF">D9V30_10680</name>
</gene>
<comment type="caution">
    <text evidence="7">The sequence shown here is derived from an EMBL/GenBank/DDBJ whole genome shotgun (WGS) entry which is preliminary data.</text>
</comment>
<dbReference type="SUPFAM" id="SSF49899">
    <property type="entry name" value="Concanavalin A-like lectins/glucanases"/>
    <property type="match status" value="1"/>
</dbReference>
<dbReference type="PANTHER" id="PTHR42800">
    <property type="entry name" value="EXOINULINASE INUD (AFU_ORTHOLOGUE AFUA_5G00480)"/>
    <property type="match status" value="1"/>
</dbReference>
<dbReference type="InterPro" id="IPR013189">
    <property type="entry name" value="Glyco_hydro_32_C"/>
</dbReference>
<keyword evidence="3 4" id="KW-0326">Glycosidase</keyword>
<feature type="domain" description="Glycosyl hydrolase family 32 C-terminal" evidence="6">
    <location>
        <begin position="372"/>
        <end position="535"/>
    </location>
</feature>
<dbReference type="GO" id="GO:0005987">
    <property type="term" value="P:sucrose catabolic process"/>
    <property type="evidence" value="ECO:0007669"/>
    <property type="project" value="TreeGrafter"/>
</dbReference>
<dbReference type="SUPFAM" id="SSF75005">
    <property type="entry name" value="Arabinanase/levansucrase/invertase"/>
    <property type="match status" value="1"/>
</dbReference>
<reference evidence="7 8" key="1">
    <citation type="submission" date="2018-10" db="EMBL/GenBank/DDBJ databases">
        <authorList>
            <person name="Li J."/>
        </authorList>
    </citation>
    <scope>NUCLEOTIDE SEQUENCE [LARGE SCALE GENOMIC DNA]</scope>
    <source>
        <strain evidence="7 8">JCM 30549</strain>
    </source>
</reference>
<evidence type="ECO:0000256" key="1">
    <source>
        <dbReference type="ARBA" id="ARBA00009902"/>
    </source>
</evidence>
<evidence type="ECO:0000259" key="6">
    <source>
        <dbReference type="Pfam" id="PF08244"/>
    </source>
</evidence>
<dbReference type="Gene3D" id="2.60.120.560">
    <property type="entry name" value="Exo-inulinase, domain 1"/>
    <property type="match status" value="1"/>
</dbReference>
<dbReference type="CDD" id="cd18622">
    <property type="entry name" value="GH32_Inu-like"/>
    <property type="match status" value="1"/>
</dbReference>
<evidence type="ECO:0000256" key="3">
    <source>
        <dbReference type="ARBA" id="ARBA00023295"/>
    </source>
</evidence>
<organism evidence="7 8">
    <name type="scientific">Mycetocola reblochoni</name>
    <dbReference type="NCBI Taxonomy" id="331618"/>
    <lineage>
        <taxon>Bacteria</taxon>
        <taxon>Bacillati</taxon>
        <taxon>Actinomycetota</taxon>
        <taxon>Actinomycetes</taxon>
        <taxon>Micrococcales</taxon>
        <taxon>Microbacteriaceae</taxon>
        <taxon>Mycetocola</taxon>
    </lineage>
</organism>
<dbReference type="GO" id="GO:0004575">
    <property type="term" value="F:sucrose alpha-glucosidase activity"/>
    <property type="evidence" value="ECO:0007669"/>
    <property type="project" value="TreeGrafter"/>
</dbReference>
<dbReference type="InterPro" id="IPR013148">
    <property type="entry name" value="Glyco_hydro_32_N"/>
</dbReference>
<feature type="domain" description="Glycosyl hydrolase family 32 N-terminal" evidence="5">
    <location>
        <begin position="70"/>
        <end position="369"/>
    </location>
</feature>
<dbReference type="AlphaFoldDB" id="A0A3L6ZKD0"/>
<proteinExistence type="inferred from homology"/>
<evidence type="ECO:0000259" key="5">
    <source>
        <dbReference type="Pfam" id="PF00251"/>
    </source>
</evidence>
<dbReference type="RefSeq" id="WP_121657654.1">
    <property type="nucleotide sequence ID" value="NZ_JBQDRQ010000015.1"/>
</dbReference>
<evidence type="ECO:0000256" key="4">
    <source>
        <dbReference type="RuleBase" id="RU362110"/>
    </source>
</evidence>
<dbReference type="Pfam" id="PF08244">
    <property type="entry name" value="Glyco_hydro_32C"/>
    <property type="match status" value="1"/>
</dbReference>
<keyword evidence="2 4" id="KW-0378">Hydrolase</keyword>
<dbReference type="PANTHER" id="PTHR42800:SF1">
    <property type="entry name" value="EXOINULINASE INUD (AFU_ORTHOLOGUE AFUA_5G00480)"/>
    <property type="match status" value="1"/>
</dbReference>
<dbReference type="InterPro" id="IPR001362">
    <property type="entry name" value="Glyco_hydro_32"/>
</dbReference>